<dbReference type="SUPFAM" id="SSF82549">
    <property type="entry name" value="DAK1/DegV-like"/>
    <property type="match status" value="1"/>
</dbReference>
<dbReference type="RefSeq" id="WP_087158177.1">
    <property type="nucleotide sequence ID" value="NZ_NFKM01000002.1"/>
</dbReference>
<protein>
    <submittedName>
        <fullName evidence="2">Fatty acid-binding protein DegV</fullName>
    </submittedName>
</protein>
<keyword evidence="3" id="KW-1185">Reference proteome</keyword>
<evidence type="ECO:0000256" key="1">
    <source>
        <dbReference type="ARBA" id="ARBA00023121"/>
    </source>
</evidence>
<proteinExistence type="predicted"/>
<gene>
    <name evidence="2" type="ORF">B5F14_01905</name>
</gene>
<evidence type="ECO:0000313" key="3">
    <source>
        <dbReference type="Proteomes" id="UP000195447"/>
    </source>
</evidence>
<organism evidence="2 3">
    <name type="scientific">Faecalitalea cylindroides</name>
    <dbReference type="NCBI Taxonomy" id="39483"/>
    <lineage>
        <taxon>Bacteria</taxon>
        <taxon>Bacillati</taxon>
        <taxon>Bacillota</taxon>
        <taxon>Erysipelotrichia</taxon>
        <taxon>Erysipelotrichales</taxon>
        <taxon>Erysipelotrichaceae</taxon>
        <taxon>Faecalitalea</taxon>
    </lineage>
</organism>
<keyword evidence="1" id="KW-0446">Lipid-binding</keyword>
<comment type="caution">
    <text evidence="2">The sequence shown here is derived from an EMBL/GenBank/DDBJ whole genome shotgun (WGS) entry which is preliminary data.</text>
</comment>
<accession>A0A1Y4LYR8</accession>
<name>A0A1Y4LYR8_9FIRM</name>
<dbReference type="GO" id="GO:0008289">
    <property type="term" value="F:lipid binding"/>
    <property type="evidence" value="ECO:0007669"/>
    <property type="project" value="UniProtKB-KW"/>
</dbReference>
<dbReference type="InterPro" id="IPR003797">
    <property type="entry name" value="DegV"/>
</dbReference>
<dbReference type="InterPro" id="IPR043168">
    <property type="entry name" value="DegV_C"/>
</dbReference>
<dbReference type="Proteomes" id="UP000195447">
    <property type="component" value="Unassembled WGS sequence"/>
</dbReference>
<dbReference type="PROSITE" id="PS51482">
    <property type="entry name" value="DEGV"/>
    <property type="match status" value="1"/>
</dbReference>
<reference evidence="3" key="1">
    <citation type="submission" date="2017-04" db="EMBL/GenBank/DDBJ databases">
        <title>Function of individual gut microbiota members based on whole genome sequencing of pure cultures obtained from chicken caecum.</title>
        <authorList>
            <person name="Medvecky M."/>
            <person name="Cejkova D."/>
            <person name="Polansky O."/>
            <person name="Karasova D."/>
            <person name="Kubasova T."/>
            <person name="Cizek A."/>
            <person name="Rychlik I."/>
        </authorList>
    </citation>
    <scope>NUCLEOTIDE SEQUENCE [LARGE SCALE GENOMIC DNA]</scope>
    <source>
        <strain evidence="3">An178</strain>
    </source>
</reference>
<evidence type="ECO:0000313" key="2">
    <source>
        <dbReference type="EMBL" id="OUP61736.1"/>
    </source>
</evidence>
<dbReference type="PANTHER" id="PTHR33434:SF2">
    <property type="entry name" value="FATTY ACID-BINDING PROTEIN TM_1468"/>
    <property type="match status" value="1"/>
</dbReference>
<dbReference type="InterPro" id="IPR050270">
    <property type="entry name" value="DegV_domain_contain"/>
</dbReference>
<dbReference type="Gene3D" id="3.40.50.10170">
    <property type="match status" value="1"/>
</dbReference>
<dbReference type="AlphaFoldDB" id="A0A1Y4LYR8"/>
<dbReference type="Gene3D" id="3.30.1180.10">
    <property type="match status" value="1"/>
</dbReference>
<dbReference type="Pfam" id="PF02645">
    <property type="entry name" value="DegV"/>
    <property type="match status" value="1"/>
</dbReference>
<sequence>MSKIALMCDSSADITEQEAKELHIHVLRMPIVIKDKEYIEGVNIDDFMIIEALNNNESVKTSQPLLGDMVKMWHDLLETYDEVFYLPLTYALSGTCNIALQAAKNFDGKVTVVNSEFVCYPVIKMLLTAREMFKKGYTTAQVKEKIETEGNMLAALIPENLTTLKNGGRISPTAASLAGLLKIQPILCVDHGAIDVVAKVRTLKKAYIQGIEYVTKGVNPADYDWMIIDADNRKMSDELKVMLEEAVHQPVEQHEFKAIIMSHTGQGTIGFGRIKKIKY</sequence>
<dbReference type="EMBL" id="NFKM01000002">
    <property type="protein sequence ID" value="OUP61736.1"/>
    <property type="molecule type" value="Genomic_DNA"/>
</dbReference>
<dbReference type="NCBIfam" id="TIGR00762">
    <property type="entry name" value="DegV"/>
    <property type="match status" value="1"/>
</dbReference>
<dbReference type="PANTHER" id="PTHR33434">
    <property type="entry name" value="DEGV DOMAIN-CONTAINING PROTEIN DR_1986-RELATED"/>
    <property type="match status" value="1"/>
</dbReference>